<dbReference type="GeneID" id="34619404"/>
<proteinExistence type="predicted"/>
<keyword evidence="1" id="KW-1185">Reference proteome</keyword>
<evidence type="ECO:0000313" key="1">
    <source>
        <dbReference type="Proteomes" id="UP000515125"/>
    </source>
</evidence>
<dbReference type="PANTHER" id="PTHR14920:SF0">
    <property type="entry name" value="WD REPEAT DOMAIN 19"/>
    <property type="match status" value="1"/>
</dbReference>
<dbReference type="PANTHER" id="PTHR14920">
    <property type="entry name" value="OSMOTIC AVOIDANCE ABNORMAL PROTEIN 1/WD REPEAT MEMBRANE PROTEIN"/>
    <property type="match status" value="1"/>
</dbReference>
<gene>
    <name evidence="2" type="primary">LOC34619404</name>
</gene>
<accession>A0A6P6RY92</accession>
<dbReference type="GO" id="GO:0005929">
    <property type="term" value="C:cilium"/>
    <property type="evidence" value="ECO:0007669"/>
    <property type="project" value="TreeGrafter"/>
</dbReference>
<dbReference type="InterPro" id="IPR040379">
    <property type="entry name" value="WDR19/dyf-2"/>
</dbReference>
<evidence type="ECO:0000313" key="2">
    <source>
        <dbReference type="RefSeq" id="XP_026192367.1"/>
    </source>
</evidence>
<protein>
    <submittedName>
        <fullName evidence="2">Uncharacterized protein LOC34619404</fullName>
    </submittedName>
</protein>
<dbReference type="RefSeq" id="XP_026192367.1">
    <property type="nucleotide sequence ID" value="XM_026336582.1"/>
</dbReference>
<reference evidence="2" key="1">
    <citation type="submission" date="2025-08" db="UniProtKB">
        <authorList>
            <consortium name="RefSeq"/>
        </authorList>
    </citation>
    <scope>IDENTIFICATION</scope>
</reference>
<dbReference type="OrthoDB" id="10250638at2759"/>
<organism evidence="1 2">
    <name type="scientific">Cyclospora cayetanensis</name>
    <dbReference type="NCBI Taxonomy" id="88456"/>
    <lineage>
        <taxon>Eukaryota</taxon>
        <taxon>Sar</taxon>
        <taxon>Alveolata</taxon>
        <taxon>Apicomplexa</taxon>
        <taxon>Conoidasida</taxon>
        <taxon>Coccidia</taxon>
        <taxon>Eucoccidiorida</taxon>
        <taxon>Eimeriorina</taxon>
        <taxon>Eimeriidae</taxon>
        <taxon>Cyclospora</taxon>
    </lineage>
</organism>
<sequence length="555" mass="61513">MNNPSEPNSFTIRCLMQLLAMGREEDALQLLEDLFGTVPSDSYSKSARDCFEAVGWRALDAMIMGVALRAFASAKRYDIVAWISTFEGMDEVVTLRAHVRAFHQNWREAVQLLLVSSDPKEALDLAAHAGVWNIAAELAKRFSTMTVPQLLQRHAMKCERDGQYTAALAAFTAAVDGIALQIKAEESRCQCSMEREDTSPRAVMQADSSMFVKASQQGGSSEPLKLAEQIHHQMFECLYGKVRCALKAGELQKGLQLAKDLNNPLVYRECAEVLLSIQQHRHAAVLFSRAGDFERAALIYIEVQTLAHTREAPKFRGYPVHNTSAQSLNPDPVKHKMTDSKNFCRCSSRPDNEKHYFDLTLILDAFVGVSLKLGEFGQLIPLLQTIAPSTYLLESYARAREQRQPLEALRAFGRAGNFPSVVRILALRLGRWEEAKALVRQVRDAQAAELLADACRANSDFQGAVEMLCIGEKAEAAITLAVESQQLSVLADALQDTGSAELHSRVSFLLESQLMFGLAARHKALAGCPTEALELYIQARSLAHVFSHPPAYIFQ</sequence>
<name>A0A6P6RY92_9EIME</name>
<dbReference type="GO" id="GO:0030991">
    <property type="term" value="C:intraciliary transport particle A"/>
    <property type="evidence" value="ECO:0007669"/>
    <property type="project" value="TreeGrafter"/>
</dbReference>
<dbReference type="GO" id="GO:0035721">
    <property type="term" value="P:intraciliary retrograde transport"/>
    <property type="evidence" value="ECO:0007669"/>
    <property type="project" value="InterPro"/>
</dbReference>
<dbReference type="Gene3D" id="1.25.40.470">
    <property type="match status" value="2"/>
</dbReference>
<dbReference type="GO" id="GO:0060271">
    <property type="term" value="P:cilium assembly"/>
    <property type="evidence" value="ECO:0007669"/>
    <property type="project" value="TreeGrafter"/>
</dbReference>
<dbReference type="Proteomes" id="UP000515125">
    <property type="component" value="Unplaced"/>
</dbReference>
<dbReference type="AlphaFoldDB" id="A0A6P6RY92"/>